<feature type="compositionally biased region" description="Pro residues" evidence="1">
    <location>
        <begin position="9"/>
        <end position="19"/>
    </location>
</feature>
<evidence type="ECO:0000313" key="2">
    <source>
        <dbReference type="EMBL" id="KAF7335187.1"/>
    </source>
</evidence>
<dbReference type="Proteomes" id="UP000623467">
    <property type="component" value="Unassembled WGS sequence"/>
</dbReference>
<gene>
    <name evidence="2" type="ORF">MSAN_02352000</name>
</gene>
<dbReference type="AlphaFoldDB" id="A0A8H7CGK9"/>
<name>A0A8H7CGK9_9AGAR</name>
<organism evidence="2 3">
    <name type="scientific">Mycena sanguinolenta</name>
    <dbReference type="NCBI Taxonomy" id="230812"/>
    <lineage>
        <taxon>Eukaryota</taxon>
        <taxon>Fungi</taxon>
        <taxon>Dikarya</taxon>
        <taxon>Basidiomycota</taxon>
        <taxon>Agaricomycotina</taxon>
        <taxon>Agaricomycetes</taxon>
        <taxon>Agaricomycetidae</taxon>
        <taxon>Agaricales</taxon>
        <taxon>Marasmiineae</taxon>
        <taxon>Mycenaceae</taxon>
        <taxon>Mycena</taxon>
    </lineage>
</organism>
<keyword evidence="3" id="KW-1185">Reference proteome</keyword>
<protein>
    <submittedName>
        <fullName evidence="2">Uncharacterized protein</fullName>
    </submittedName>
</protein>
<comment type="caution">
    <text evidence="2">The sequence shown here is derived from an EMBL/GenBank/DDBJ whole genome shotgun (WGS) entry which is preliminary data.</text>
</comment>
<sequence length="72" mass="7655">MTNESSPSPRIPAPVPPCPHTDLYATRQSDPRLIQSDQSPSVTSPDALATLPIAACKPIDYPAFEPPLSADI</sequence>
<evidence type="ECO:0000313" key="3">
    <source>
        <dbReference type="Proteomes" id="UP000623467"/>
    </source>
</evidence>
<accession>A0A8H7CGK9</accession>
<dbReference type="OrthoDB" id="3053126at2759"/>
<dbReference type="EMBL" id="JACAZH010000042">
    <property type="protein sequence ID" value="KAF7335187.1"/>
    <property type="molecule type" value="Genomic_DNA"/>
</dbReference>
<feature type="region of interest" description="Disordered" evidence="1">
    <location>
        <begin position="1"/>
        <end position="45"/>
    </location>
</feature>
<evidence type="ECO:0000256" key="1">
    <source>
        <dbReference type="SAM" id="MobiDB-lite"/>
    </source>
</evidence>
<proteinExistence type="predicted"/>
<reference evidence="2" key="1">
    <citation type="submission" date="2020-05" db="EMBL/GenBank/DDBJ databases">
        <title>Mycena genomes resolve the evolution of fungal bioluminescence.</title>
        <authorList>
            <person name="Tsai I.J."/>
        </authorList>
    </citation>
    <scope>NUCLEOTIDE SEQUENCE</scope>
    <source>
        <strain evidence="2">160909Yilan</strain>
    </source>
</reference>
<feature type="compositionally biased region" description="Polar residues" evidence="1">
    <location>
        <begin position="35"/>
        <end position="44"/>
    </location>
</feature>